<organism evidence="1 2">
    <name type="scientific">Kingella denitrificans ATCC 33394</name>
    <dbReference type="NCBI Taxonomy" id="888741"/>
    <lineage>
        <taxon>Bacteria</taxon>
        <taxon>Pseudomonadati</taxon>
        <taxon>Pseudomonadota</taxon>
        <taxon>Betaproteobacteria</taxon>
        <taxon>Neisseriales</taxon>
        <taxon>Neisseriaceae</taxon>
        <taxon>Kingella</taxon>
    </lineage>
</organism>
<gene>
    <name evidence="1" type="ORF">HMPREF9098_1835</name>
</gene>
<dbReference type="EMBL" id="AEWV01000036">
    <property type="protein sequence ID" value="EGC16748.1"/>
    <property type="molecule type" value="Genomic_DNA"/>
</dbReference>
<protein>
    <submittedName>
        <fullName evidence="1">Transposase</fullName>
    </submittedName>
</protein>
<evidence type="ECO:0000313" key="1">
    <source>
        <dbReference type="EMBL" id="EGC16748.1"/>
    </source>
</evidence>
<dbReference type="GO" id="GO:0004803">
    <property type="term" value="F:transposase activity"/>
    <property type="evidence" value="ECO:0007669"/>
    <property type="project" value="InterPro"/>
</dbReference>
<dbReference type="InterPro" id="IPR009057">
    <property type="entry name" value="Homeodomain-like_sf"/>
</dbReference>
<dbReference type="Gene3D" id="1.10.10.60">
    <property type="entry name" value="Homeodomain-like"/>
    <property type="match status" value="1"/>
</dbReference>
<dbReference type="PANTHER" id="PTHR33215">
    <property type="entry name" value="PROTEIN DISTAL ANTENNA"/>
    <property type="match status" value="1"/>
</dbReference>
<keyword evidence="2" id="KW-1185">Reference proteome</keyword>
<sequence length="66" mass="7454">MKRARRFFSPEFKAEAVRLIQERGYSVSQACRELGIGETALRRWISQVDAGNQGYILPGSKPISPE</sequence>
<dbReference type="InterPro" id="IPR002514">
    <property type="entry name" value="Transposase_8"/>
</dbReference>
<dbReference type="RefSeq" id="WP_003783788.1">
    <property type="nucleotide sequence ID" value="NZ_GL870929.1"/>
</dbReference>
<dbReference type="HOGENOM" id="CLU_027402_33_9_4"/>
<dbReference type="GO" id="GO:0006313">
    <property type="term" value="P:DNA transposition"/>
    <property type="evidence" value="ECO:0007669"/>
    <property type="project" value="InterPro"/>
</dbReference>
<dbReference type="SUPFAM" id="SSF46689">
    <property type="entry name" value="Homeodomain-like"/>
    <property type="match status" value="1"/>
</dbReference>
<dbReference type="STRING" id="888741.HMPREF9098_1835"/>
<dbReference type="Pfam" id="PF01527">
    <property type="entry name" value="HTH_Tnp_1"/>
    <property type="match status" value="1"/>
</dbReference>
<comment type="caution">
    <text evidence="1">The sequence shown here is derived from an EMBL/GenBank/DDBJ whole genome shotgun (WGS) entry which is preliminary data.</text>
</comment>
<proteinExistence type="predicted"/>
<dbReference type="GO" id="GO:0003677">
    <property type="term" value="F:DNA binding"/>
    <property type="evidence" value="ECO:0007669"/>
    <property type="project" value="InterPro"/>
</dbReference>
<dbReference type="PANTHER" id="PTHR33215:SF12">
    <property type="entry name" value="TRANSPOSASE INSN FOR INSERTION SEQUENCE ELEMENT IS911A-RELATED"/>
    <property type="match status" value="1"/>
</dbReference>
<dbReference type="Proteomes" id="UP000004088">
    <property type="component" value="Unassembled WGS sequence"/>
</dbReference>
<dbReference type="AlphaFoldDB" id="F0F150"/>
<dbReference type="InterPro" id="IPR051839">
    <property type="entry name" value="RD_transcriptional_regulator"/>
</dbReference>
<name>F0F150_9NEIS</name>
<evidence type="ECO:0000313" key="2">
    <source>
        <dbReference type="Proteomes" id="UP000004088"/>
    </source>
</evidence>
<accession>F0F150</accession>
<reference evidence="1 2" key="1">
    <citation type="submission" date="2011-01" db="EMBL/GenBank/DDBJ databases">
        <authorList>
            <person name="Muzny D."/>
            <person name="Qin X."/>
            <person name="Deng J."/>
            <person name="Jiang H."/>
            <person name="Liu Y."/>
            <person name="Qu J."/>
            <person name="Song X.-Z."/>
            <person name="Zhang L."/>
            <person name="Thornton R."/>
            <person name="Coyle M."/>
            <person name="Francisco L."/>
            <person name="Jackson L."/>
            <person name="Javaid M."/>
            <person name="Korchina V."/>
            <person name="Kovar C."/>
            <person name="Mata R."/>
            <person name="Mathew T."/>
            <person name="Ngo R."/>
            <person name="Nguyen L."/>
            <person name="Nguyen N."/>
            <person name="Okwuonu G."/>
            <person name="Ongeri F."/>
            <person name="Pham C."/>
            <person name="Simmons D."/>
            <person name="Wilczek-Boney K."/>
            <person name="Hale W."/>
            <person name="Jakkamsetti A."/>
            <person name="Pham P."/>
            <person name="Ruth R."/>
            <person name="San Lucas F."/>
            <person name="Warren J."/>
            <person name="Zhang J."/>
            <person name="Zhao Z."/>
            <person name="Zhou C."/>
            <person name="Zhu D."/>
            <person name="Lee S."/>
            <person name="Bess C."/>
            <person name="Blankenburg K."/>
            <person name="Forbes L."/>
            <person name="Fu Q."/>
            <person name="Gubbala S."/>
            <person name="Hirani K."/>
            <person name="Jayaseelan J.C."/>
            <person name="Lara F."/>
            <person name="Munidasa M."/>
            <person name="Palculict T."/>
            <person name="Patil S."/>
            <person name="Pu L.-L."/>
            <person name="Saada N."/>
            <person name="Tang L."/>
            <person name="Weissenberger G."/>
            <person name="Zhu Y."/>
            <person name="Hemphill L."/>
            <person name="Shang Y."/>
            <person name="Youmans B."/>
            <person name="Ayvaz T."/>
            <person name="Ross M."/>
            <person name="Santibanez J."/>
            <person name="Aqrawi P."/>
            <person name="Gross S."/>
            <person name="Joshi V."/>
            <person name="Fowler G."/>
            <person name="Nazareth L."/>
            <person name="Reid J."/>
            <person name="Worley K."/>
            <person name="Petrosino J."/>
            <person name="Highlander S."/>
            <person name="Gibbs R."/>
        </authorList>
    </citation>
    <scope>NUCLEOTIDE SEQUENCE [LARGE SCALE GENOMIC DNA]</scope>
    <source>
        <strain evidence="1 2">ATCC 33394</strain>
    </source>
</reference>